<keyword evidence="4" id="KW-0808">Transferase</keyword>
<evidence type="ECO:0000313" key="10">
    <source>
        <dbReference type="EMBL" id="VVC45959.1"/>
    </source>
</evidence>
<dbReference type="GO" id="GO:0046872">
    <property type="term" value="F:metal ion binding"/>
    <property type="evidence" value="ECO:0007669"/>
    <property type="project" value="UniProtKB-KW"/>
</dbReference>
<organism evidence="10 11">
    <name type="scientific">Cinara cedri</name>
    <dbReference type="NCBI Taxonomy" id="506608"/>
    <lineage>
        <taxon>Eukaryota</taxon>
        <taxon>Metazoa</taxon>
        <taxon>Ecdysozoa</taxon>
        <taxon>Arthropoda</taxon>
        <taxon>Hexapoda</taxon>
        <taxon>Insecta</taxon>
        <taxon>Pterygota</taxon>
        <taxon>Neoptera</taxon>
        <taxon>Paraneoptera</taxon>
        <taxon>Hemiptera</taxon>
        <taxon>Sternorrhyncha</taxon>
        <taxon>Aphidomorpha</taxon>
        <taxon>Aphidoidea</taxon>
        <taxon>Aphididae</taxon>
        <taxon>Lachninae</taxon>
        <taxon>Cinara</taxon>
    </lineage>
</organism>
<name>A0A5E4NQB3_9HEMI</name>
<dbReference type="Proteomes" id="UP000325440">
    <property type="component" value="Unassembled WGS sequence"/>
</dbReference>
<gene>
    <name evidence="10" type="ORF">CINCED_3A005754</name>
</gene>
<protein>
    <submittedName>
        <fullName evidence="10">SET domain</fullName>
    </submittedName>
</protein>
<evidence type="ECO:0000259" key="9">
    <source>
        <dbReference type="PROSITE" id="PS50280"/>
    </source>
</evidence>
<evidence type="ECO:0000256" key="1">
    <source>
        <dbReference type="ARBA" id="ARBA00004286"/>
    </source>
</evidence>
<evidence type="ECO:0000256" key="2">
    <source>
        <dbReference type="ARBA" id="ARBA00022454"/>
    </source>
</evidence>
<evidence type="ECO:0000256" key="8">
    <source>
        <dbReference type="SAM" id="MobiDB-lite"/>
    </source>
</evidence>
<keyword evidence="5" id="KW-0949">S-adenosyl-L-methionine</keyword>
<dbReference type="SMART" id="SM00317">
    <property type="entry name" value="SET"/>
    <property type="match status" value="1"/>
</dbReference>
<keyword evidence="6" id="KW-0479">Metal-binding</keyword>
<comment type="subcellular location">
    <subcellularLocation>
        <location evidence="1">Chromosome</location>
    </subcellularLocation>
</comment>
<dbReference type="SUPFAM" id="SSF82199">
    <property type="entry name" value="SET domain"/>
    <property type="match status" value="1"/>
</dbReference>
<dbReference type="EMBL" id="CABPRJ010002423">
    <property type="protein sequence ID" value="VVC45959.1"/>
    <property type="molecule type" value="Genomic_DNA"/>
</dbReference>
<feature type="region of interest" description="Disordered" evidence="8">
    <location>
        <begin position="186"/>
        <end position="217"/>
    </location>
</feature>
<dbReference type="GO" id="GO:0005634">
    <property type="term" value="C:nucleus"/>
    <property type="evidence" value="ECO:0007669"/>
    <property type="project" value="TreeGrafter"/>
</dbReference>
<dbReference type="GO" id="GO:0046974">
    <property type="term" value="F:histone H3K9 methyltransferase activity"/>
    <property type="evidence" value="ECO:0007669"/>
    <property type="project" value="TreeGrafter"/>
</dbReference>
<keyword evidence="11" id="KW-1185">Reference proteome</keyword>
<evidence type="ECO:0000256" key="4">
    <source>
        <dbReference type="ARBA" id="ARBA00022679"/>
    </source>
</evidence>
<keyword evidence="2" id="KW-0158">Chromosome</keyword>
<feature type="region of interest" description="Disordered" evidence="8">
    <location>
        <begin position="119"/>
        <end position="158"/>
    </location>
</feature>
<evidence type="ECO:0000256" key="5">
    <source>
        <dbReference type="ARBA" id="ARBA00022691"/>
    </source>
</evidence>
<feature type="domain" description="SET" evidence="9">
    <location>
        <begin position="299"/>
        <end position="423"/>
    </location>
</feature>
<reference evidence="10 11" key="1">
    <citation type="submission" date="2019-08" db="EMBL/GenBank/DDBJ databases">
        <authorList>
            <person name="Alioto T."/>
            <person name="Alioto T."/>
            <person name="Gomez Garrido J."/>
        </authorList>
    </citation>
    <scope>NUCLEOTIDE SEQUENCE [LARGE SCALE GENOMIC DNA]</scope>
</reference>
<feature type="compositionally biased region" description="Polar residues" evidence="8">
    <location>
        <begin position="120"/>
        <end position="135"/>
    </location>
</feature>
<dbReference type="PANTHER" id="PTHR46223">
    <property type="entry name" value="HISTONE-LYSINE N-METHYLTRANSFERASE SUV39H"/>
    <property type="match status" value="1"/>
</dbReference>
<dbReference type="PANTHER" id="PTHR46223:SF4">
    <property type="entry name" value="HISTONE-LYSINE N-METHYLTRANSFERASE-RELATED"/>
    <property type="match status" value="1"/>
</dbReference>
<dbReference type="OrthoDB" id="1045173at2759"/>
<accession>A0A5E4NQB3</accession>
<evidence type="ECO:0000256" key="3">
    <source>
        <dbReference type="ARBA" id="ARBA00022603"/>
    </source>
</evidence>
<dbReference type="Gene3D" id="2.170.270.10">
    <property type="entry name" value="SET domain"/>
    <property type="match status" value="1"/>
</dbReference>
<dbReference type="InterPro" id="IPR046341">
    <property type="entry name" value="SET_dom_sf"/>
</dbReference>
<dbReference type="AlphaFoldDB" id="A0A5E4NQB3"/>
<dbReference type="Pfam" id="PF00856">
    <property type="entry name" value="SET"/>
    <property type="match status" value="1"/>
</dbReference>
<dbReference type="GO" id="GO:0032259">
    <property type="term" value="P:methylation"/>
    <property type="evidence" value="ECO:0007669"/>
    <property type="project" value="UniProtKB-KW"/>
</dbReference>
<proteinExistence type="predicted"/>
<dbReference type="InterPro" id="IPR001214">
    <property type="entry name" value="SET_dom"/>
</dbReference>
<dbReference type="InterPro" id="IPR050973">
    <property type="entry name" value="H3K9_Histone-Lys_N-MTase"/>
</dbReference>
<evidence type="ECO:0000256" key="7">
    <source>
        <dbReference type="ARBA" id="ARBA00022833"/>
    </source>
</evidence>
<dbReference type="GO" id="GO:0005694">
    <property type="term" value="C:chromosome"/>
    <property type="evidence" value="ECO:0007669"/>
    <property type="project" value="UniProtKB-SubCell"/>
</dbReference>
<dbReference type="PROSITE" id="PS50280">
    <property type="entry name" value="SET"/>
    <property type="match status" value="1"/>
</dbReference>
<keyword evidence="3" id="KW-0489">Methyltransferase</keyword>
<evidence type="ECO:0000256" key="6">
    <source>
        <dbReference type="ARBA" id="ARBA00022723"/>
    </source>
</evidence>
<keyword evidence="7" id="KW-0862">Zinc</keyword>
<sequence length="449" mass="51478">MNDDEIVEALWSSDKFSEFDDGDVDPDFALLVQILSSRLLILLNTSLLNALALFTTVTGHKMSVTEFRENIVQALITKANISMILKPNEGEIHKLINSNRGRCSNCYFEMVQQGGRNHVQKVTQPENRSQQSTSCTEKRKKSEENIKATTSTAVTPDPMHTNRFKIQKVTSDHEIEGNFYENTNKFEHNMNSTISDNKKSNDNIDNEENNSAQSDSDEEILKFKDTAYLIMPTVTINYNDVLYNFIIHDERVKKFMLNGEMMDLDIGKAYDPKEIDEIVDHIIIFDSCSNRVIQLGSAVRISIYKTKTCGWGIKASQDIAKGNFIAIYSGEIITRKESYKRLCENTSSADFMWNLDFDDPIDYEYVIDASNYSNFTRFINHSCDANLNVHTVWVDCLNRNLHQLALFTSRYISAGEQLTFDYFSRHGGTLETTDIRCQCNIKNCRGYYF</sequence>
<evidence type="ECO:0000313" key="11">
    <source>
        <dbReference type="Proteomes" id="UP000325440"/>
    </source>
</evidence>
<feature type="compositionally biased region" description="Basic and acidic residues" evidence="8">
    <location>
        <begin position="136"/>
        <end position="146"/>
    </location>
</feature>